<feature type="region of interest" description="Disordered" evidence="1">
    <location>
        <begin position="156"/>
        <end position="209"/>
    </location>
</feature>
<accession>X6LE60</accession>
<name>X6LE60_RETFI</name>
<proteinExistence type="predicted"/>
<feature type="compositionally biased region" description="Basic and acidic residues" evidence="1">
    <location>
        <begin position="175"/>
        <end position="197"/>
    </location>
</feature>
<reference evidence="2 3" key="1">
    <citation type="journal article" date="2013" name="Curr. Biol.">
        <title>The Genome of the Foraminiferan Reticulomyxa filosa.</title>
        <authorList>
            <person name="Glockner G."/>
            <person name="Hulsmann N."/>
            <person name="Schleicher M."/>
            <person name="Noegel A.A."/>
            <person name="Eichinger L."/>
            <person name="Gallinger C."/>
            <person name="Pawlowski J."/>
            <person name="Sierra R."/>
            <person name="Euteneuer U."/>
            <person name="Pillet L."/>
            <person name="Moustafa A."/>
            <person name="Platzer M."/>
            <person name="Groth M."/>
            <person name="Szafranski K."/>
            <person name="Schliwa M."/>
        </authorList>
    </citation>
    <scope>NUCLEOTIDE SEQUENCE [LARGE SCALE GENOMIC DNA]</scope>
</reference>
<dbReference type="EMBL" id="ASPP01043269">
    <property type="protein sequence ID" value="ETN99675.1"/>
    <property type="molecule type" value="Genomic_DNA"/>
</dbReference>
<organism evidence="2 3">
    <name type="scientific">Reticulomyxa filosa</name>
    <dbReference type="NCBI Taxonomy" id="46433"/>
    <lineage>
        <taxon>Eukaryota</taxon>
        <taxon>Sar</taxon>
        <taxon>Rhizaria</taxon>
        <taxon>Retaria</taxon>
        <taxon>Foraminifera</taxon>
        <taxon>Monothalamids</taxon>
        <taxon>Reticulomyxidae</taxon>
        <taxon>Reticulomyxa</taxon>
    </lineage>
</organism>
<dbReference type="Proteomes" id="UP000023152">
    <property type="component" value="Unassembled WGS sequence"/>
</dbReference>
<evidence type="ECO:0000256" key="1">
    <source>
        <dbReference type="SAM" id="MobiDB-lite"/>
    </source>
</evidence>
<sequence length="209" mass="24173">MEWLLKQITQNANSKPDSTNTIDYLMKQRKDDFDLDRIKMYGNFYHDLEALINNFQTASMSPAEAKTPLRKMYQNVAAVSNLIFNEFQSQQATVSDYQFIFAGKGFFLQIFGHFFFFLICFEKAVVCDVYWESIEKILKIKEQSGYLHSKDAALSSEFEQPCPPDNNNNNDNDNNIDKDHNTAAAADAEKEESKEPNQKYSTIIKKKKN</sequence>
<evidence type="ECO:0000313" key="3">
    <source>
        <dbReference type="Proteomes" id="UP000023152"/>
    </source>
</evidence>
<dbReference type="AlphaFoldDB" id="X6LE60"/>
<keyword evidence="3" id="KW-1185">Reference proteome</keyword>
<protein>
    <submittedName>
        <fullName evidence="2">Uncharacterized protein</fullName>
    </submittedName>
</protein>
<gene>
    <name evidence="2" type="ORF">RFI_37795</name>
</gene>
<evidence type="ECO:0000313" key="2">
    <source>
        <dbReference type="EMBL" id="ETN99675.1"/>
    </source>
</evidence>
<comment type="caution">
    <text evidence="2">The sequence shown here is derived from an EMBL/GenBank/DDBJ whole genome shotgun (WGS) entry which is preliminary data.</text>
</comment>